<evidence type="ECO:0000256" key="1">
    <source>
        <dbReference type="SAM" id="SignalP"/>
    </source>
</evidence>
<evidence type="ECO:0000313" key="4">
    <source>
        <dbReference type="Proteomes" id="UP000813462"/>
    </source>
</evidence>
<feature type="domain" description="F-box" evidence="2">
    <location>
        <begin position="28"/>
        <end position="76"/>
    </location>
</feature>
<dbReference type="Gene3D" id="1.20.1280.50">
    <property type="match status" value="1"/>
</dbReference>
<dbReference type="AlphaFoldDB" id="A0A978V4F2"/>
<reference evidence="3" key="1">
    <citation type="journal article" date="2021" name="Front. Plant Sci.">
        <title>Chromosome-Scale Genome Assembly for Chinese Sour Jujube and Insights Into Its Genome Evolution and Domestication Signature.</title>
        <authorList>
            <person name="Shen L.-Y."/>
            <person name="Luo H."/>
            <person name="Wang X.-L."/>
            <person name="Wang X.-M."/>
            <person name="Qiu X.-J."/>
            <person name="Liu H."/>
            <person name="Zhou S.-S."/>
            <person name="Jia K.-H."/>
            <person name="Nie S."/>
            <person name="Bao Y.-T."/>
            <person name="Zhang R.-G."/>
            <person name="Yun Q.-Z."/>
            <person name="Chai Y.-H."/>
            <person name="Lu J.-Y."/>
            <person name="Li Y."/>
            <person name="Zhao S.-W."/>
            <person name="Mao J.-F."/>
            <person name="Jia S.-G."/>
            <person name="Mao Y.-M."/>
        </authorList>
    </citation>
    <scope>NUCLEOTIDE SEQUENCE</scope>
    <source>
        <strain evidence="3">AT0</strain>
        <tissue evidence="3">Leaf</tissue>
    </source>
</reference>
<dbReference type="PANTHER" id="PTHR44259">
    <property type="entry name" value="OS07G0183000 PROTEIN-RELATED"/>
    <property type="match status" value="1"/>
</dbReference>
<keyword evidence="1" id="KW-0732">Signal</keyword>
<dbReference type="PROSITE" id="PS50181">
    <property type="entry name" value="FBOX"/>
    <property type="match status" value="1"/>
</dbReference>
<sequence>MRFRLLSSLLSILEIFTTMAAKRVCKEESNWSNLPIELLELIVKRLNFKEMACFKAVCPSWKLAIRSYSSSLIPRLLISNTDQQQQDGVEIRLPLLKTLISENIPYRENKIAKFILTCDPYSSSSANFMVVVIHSYSQNLAFCNNGDKKWTQFLRYNESECQGIIYHNGKLYALYEDYNDQDNKVDGVEVWNMHDLDHDHRPTKVMTIGCTEALEEWREYRLDLYTLNTQCYKVWCHLVESSGEIFLVLRLIGKFDGMRPPGFISCRFAICKLDYSEQIWVFYKIFIGSS</sequence>
<dbReference type="InterPro" id="IPR036047">
    <property type="entry name" value="F-box-like_dom_sf"/>
</dbReference>
<dbReference type="Pfam" id="PF03478">
    <property type="entry name" value="Beta-prop_KIB1-4"/>
    <property type="match status" value="1"/>
</dbReference>
<accession>A0A978V4F2</accession>
<comment type="caution">
    <text evidence="3">The sequence shown here is derived from an EMBL/GenBank/DDBJ whole genome shotgun (WGS) entry which is preliminary data.</text>
</comment>
<evidence type="ECO:0000313" key="3">
    <source>
        <dbReference type="EMBL" id="KAH7522235.1"/>
    </source>
</evidence>
<organism evidence="3 4">
    <name type="scientific">Ziziphus jujuba var. spinosa</name>
    <dbReference type="NCBI Taxonomy" id="714518"/>
    <lineage>
        <taxon>Eukaryota</taxon>
        <taxon>Viridiplantae</taxon>
        <taxon>Streptophyta</taxon>
        <taxon>Embryophyta</taxon>
        <taxon>Tracheophyta</taxon>
        <taxon>Spermatophyta</taxon>
        <taxon>Magnoliopsida</taxon>
        <taxon>eudicotyledons</taxon>
        <taxon>Gunneridae</taxon>
        <taxon>Pentapetalae</taxon>
        <taxon>rosids</taxon>
        <taxon>fabids</taxon>
        <taxon>Rosales</taxon>
        <taxon>Rhamnaceae</taxon>
        <taxon>Paliureae</taxon>
        <taxon>Ziziphus</taxon>
    </lineage>
</organism>
<dbReference type="EMBL" id="JAEACU010000007">
    <property type="protein sequence ID" value="KAH7522235.1"/>
    <property type="molecule type" value="Genomic_DNA"/>
</dbReference>
<gene>
    <name evidence="3" type="ORF">FEM48_Zijuj07G0116800</name>
</gene>
<dbReference type="Proteomes" id="UP000813462">
    <property type="component" value="Unassembled WGS sequence"/>
</dbReference>
<dbReference type="PANTHER" id="PTHR44259:SF15">
    <property type="entry name" value="F-BOX PROTEIN KIB2-RELATED"/>
    <property type="match status" value="1"/>
</dbReference>
<protein>
    <recommendedName>
        <fullName evidence="2">F-box domain-containing protein</fullName>
    </recommendedName>
</protein>
<dbReference type="InterPro" id="IPR001810">
    <property type="entry name" value="F-box_dom"/>
</dbReference>
<feature type="chain" id="PRO_5037056814" description="F-box domain-containing protein" evidence="1">
    <location>
        <begin position="22"/>
        <end position="290"/>
    </location>
</feature>
<dbReference type="InterPro" id="IPR005174">
    <property type="entry name" value="KIB1-4_b-propeller"/>
</dbReference>
<name>A0A978V4F2_ZIZJJ</name>
<dbReference type="InterPro" id="IPR050942">
    <property type="entry name" value="F-box_BR-signaling"/>
</dbReference>
<feature type="signal peptide" evidence="1">
    <location>
        <begin position="1"/>
        <end position="21"/>
    </location>
</feature>
<evidence type="ECO:0000259" key="2">
    <source>
        <dbReference type="PROSITE" id="PS50181"/>
    </source>
</evidence>
<dbReference type="SUPFAM" id="SSF81383">
    <property type="entry name" value="F-box domain"/>
    <property type="match status" value="1"/>
</dbReference>
<proteinExistence type="predicted"/>
<dbReference type="Pfam" id="PF00646">
    <property type="entry name" value="F-box"/>
    <property type="match status" value="1"/>
</dbReference>